<dbReference type="Gene3D" id="3.40.50.2000">
    <property type="entry name" value="Glycogen Phosphorylase B"/>
    <property type="match status" value="2"/>
</dbReference>
<dbReference type="PANTHER" id="PTHR48050:SF27">
    <property type="entry name" value="GLUCOSYLTRANSFERASE, PUTATIVE (AFU_ORTHOLOGUE AFUA_7G04880)-RELATED"/>
    <property type="match status" value="1"/>
</dbReference>
<gene>
    <name evidence="7" type="ORF">ACN42_g5963</name>
</gene>
<reference evidence="7 8" key="1">
    <citation type="submission" date="2015-10" db="EMBL/GenBank/DDBJ databases">
        <title>Genome sequencing of Penicillium freii.</title>
        <authorList>
            <person name="Nguyen H.D."/>
            <person name="Visagie C.M."/>
            <person name="Seifert K.A."/>
        </authorList>
    </citation>
    <scope>NUCLEOTIDE SEQUENCE [LARGE SCALE GENOMIC DNA]</scope>
    <source>
        <strain evidence="7 8">DAOM 242723</strain>
    </source>
</reference>
<feature type="compositionally biased region" description="Polar residues" evidence="4">
    <location>
        <begin position="1"/>
        <end position="11"/>
    </location>
</feature>
<dbReference type="AlphaFoldDB" id="A0A101MIC2"/>
<evidence type="ECO:0000256" key="4">
    <source>
        <dbReference type="SAM" id="MobiDB-lite"/>
    </source>
</evidence>
<evidence type="ECO:0000313" key="7">
    <source>
        <dbReference type="EMBL" id="KUM61136.1"/>
    </source>
</evidence>
<dbReference type="GO" id="GO:0006629">
    <property type="term" value="P:lipid metabolic process"/>
    <property type="evidence" value="ECO:0007669"/>
    <property type="project" value="UniProtKB-KW"/>
</dbReference>
<keyword evidence="2" id="KW-0808">Transferase</keyword>
<dbReference type="Proteomes" id="UP000055045">
    <property type="component" value="Unassembled WGS sequence"/>
</dbReference>
<dbReference type="Pfam" id="PF03033">
    <property type="entry name" value="Glyco_transf_28"/>
    <property type="match status" value="1"/>
</dbReference>
<dbReference type="SUPFAM" id="SSF53756">
    <property type="entry name" value="UDP-Glycosyltransferase/glycogen phosphorylase"/>
    <property type="match status" value="1"/>
</dbReference>
<dbReference type="GO" id="GO:0016906">
    <property type="term" value="F:sterol 3-beta-glucosyltransferase activity"/>
    <property type="evidence" value="ECO:0007669"/>
    <property type="project" value="UniProtKB-ARBA"/>
</dbReference>
<evidence type="ECO:0000256" key="3">
    <source>
        <dbReference type="ARBA" id="ARBA00023098"/>
    </source>
</evidence>
<evidence type="ECO:0000259" key="6">
    <source>
        <dbReference type="Pfam" id="PF06722"/>
    </source>
</evidence>
<keyword evidence="8" id="KW-1185">Reference proteome</keyword>
<keyword evidence="3" id="KW-0443">Lipid metabolism</keyword>
<organism evidence="7 8">
    <name type="scientific">Penicillium freii</name>
    <dbReference type="NCBI Taxonomy" id="48697"/>
    <lineage>
        <taxon>Eukaryota</taxon>
        <taxon>Fungi</taxon>
        <taxon>Dikarya</taxon>
        <taxon>Ascomycota</taxon>
        <taxon>Pezizomycotina</taxon>
        <taxon>Eurotiomycetes</taxon>
        <taxon>Eurotiomycetidae</taxon>
        <taxon>Eurotiales</taxon>
        <taxon>Aspergillaceae</taxon>
        <taxon>Penicillium</taxon>
    </lineage>
</organism>
<feature type="domain" description="Glycosyltransferase family 28 N-terminal" evidence="5">
    <location>
        <begin position="105"/>
        <end position="252"/>
    </location>
</feature>
<feature type="domain" description="Erythromycin biosynthesis protein CIII-like C-terminal" evidence="6">
    <location>
        <begin position="420"/>
        <end position="494"/>
    </location>
</feature>
<dbReference type="InterPro" id="IPR010610">
    <property type="entry name" value="EryCIII-like_C"/>
</dbReference>
<name>A0A101MIC2_PENFR</name>
<sequence>MTNSRPISTFPDNEDPPPPYEALWGLDDRPMRQGITPPSELPYPTAPLPDLSLTEDGSVDMRVGLRFSRNLEWLMNTQSTEVGVSQAAEATFPTPVSPFNLRLNIVIQVVGSHGDVQPFVALGEELQRYGHRVRLATHAKFESFVKSAALGFYPIGGDPVELMSYMVRNPRLIPSVKSVLAGDVQQKRASIAEILEGCWRSCINPDPHDQTQFVADAIIANPPSFAHIHCAQALGIPVHLMFTMPWTPTRAFHHPLANLDYSGSDPSLGNYISYHFVEWITWNGLGDLINTWRKDTLELDPIPATEGPNLYETLKVPFTYCWSPALTSKPEDWGPHIDVAGFFFREPVAYDPPAELDEFLRAGQPPVYIGFGSIVLENVEEIMSILLDAIQMTGVRAIIAGGWSELHGQDTSSVYYIRDCPHEWLFKHVAAVVHHGGAGTTACGLRNGRPTTIIPFFGDQPFWGNMVATAGAGLEPIPYKSLTAQKLADAISYSLTPQGIDVAQSIAEKINQESGVRIAVDSFHAHLPRTQMQCDLISGEVAVWKLKKGNRILKLSNAAALILKRQGRFQEKHLKRHQSKPFTIEPQRWEPLTAVSSASLSTLTGMADATAGIFIDPYKECQRLRSNRNIRPELPVSTSIPLPTGSLSTTETEASMSRDAADVPSNHVSNDPNYARQMALASAISLGKFLGRSSRGMFVDLPLAATEGMLAIPRWYGAQTRVHGPVRGWKSGAVVGLSTFSHGLYEGFTDIFVYTYAGKQKEGSVGVAKGLMKGLTSLTVKTGAATVGLVAYPNQGIYRSIRARSRKQIARQIVDARWAEAECAVNGRCGYVDVAELCSLYDGLLVSRRKTHRRQ</sequence>
<dbReference type="InterPro" id="IPR050426">
    <property type="entry name" value="Glycosyltransferase_28"/>
</dbReference>
<proteinExistence type="predicted"/>
<dbReference type="STRING" id="48697.A0A101MIC2"/>
<dbReference type="EMBL" id="LLXE01000146">
    <property type="protein sequence ID" value="KUM61136.1"/>
    <property type="molecule type" value="Genomic_DNA"/>
</dbReference>
<evidence type="ECO:0000259" key="5">
    <source>
        <dbReference type="Pfam" id="PF03033"/>
    </source>
</evidence>
<evidence type="ECO:0000256" key="2">
    <source>
        <dbReference type="ARBA" id="ARBA00022679"/>
    </source>
</evidence>
<dbReference type="InterPro" id="IPR002213">
    <property type="entry name" value="UDP_glucos_trans"/>
</dbReference>
<dbReference type="CDD" id="cd03784">
    <property type="entry name" value="GT1_Gtf-like"/>
    <property type="match status" value="1"/>
</dbReference>
<dbReference type="PANTHER" id="PTHR48050">
    <property type="entry name" value="STEROL 3-BETA-GLUCOSYLTRANSFERASE"/>
    <property type="match status" value="1"/>
</dbReference>
<dbReference type="Pfam" id="PF06722">
    <property type="entry name" value="EryCIII-like_C"/>
    <property type="match status" value="1"/>
</dbReference>
<protein>
    <submittedName>
        <fullName evidence="7">Uncharacterized protein</fullName>
    </submittedName>
</protein>
<comment type="subcellular location">
    <subcellularLocation>
        <location evidence="1">Endomembrane system</location>
        <topology evidence="1">Peripheral membrane protein</topology>
    </subcellularLocation>
</comment>
<dbReference type="GO" id="GO:0005975">
    <property type="term" value="P:carbohydrate metabolic process"/>
    <property type="evidence" value="ECO:0007669"/>
    <property type="project" value="InterPro"/>
</dbReference>
<dbReference type="GO" id="GO:0012505">
    <property type="term" value="C:endomembrane system"/>
    <property type="evidence" value="ECO:0007669"/>
    <property type="project" value="UniProtKB-SubCell"/>
</dbReference>
<accession>A0A101MIC2</accession>
<feature type="region of interest" description="Disordered" evidence="4">
    <location>
        <begin position="1"/>
        <end position="25"/>
    </location>
</feature>
<comment type="caution">
    <text evidence="7">The sequence shown here is derived from an EMBL/GenBank/DDBJ whole genome shotgun (WGS) entry which is preliminary data.</text>
</comment>
<dbReference type="FunFam" id="3.40.50.2000:FF:000100">
    <property type="entry name" value="Glycosyltransferase family 1 protein"/>
    <property type="match status" value="1"/>
</dbReference>
<evidence type="ECO:0000313" key="8">
    <source>
        <dbReference type="Proteomes" id="UP000055045"/>
    </source>
</evidence>
<dbReference type="FunFam" id="3.40.50.2000:FF:000009">
    <property type="entry name" value="Sterol 3-beta-glucosyltransferase UGT80A2"/>
    <property type="match status" value="1"/>
</dbReference>
<evidence type="ECO:0000256" key="1">
    <source>
        <dbReference type="ARBA" id="ARBA00004184"/>
    </source>
</evidence>
<dbReference type="InterPro" id="IPR004276">
    <property type="entry name" value="GlycoTrans_28_N"/>
</dbReference>